<dbReference type="Gene3D" id="3.40.1550.20">
    <property type="entry name" value="Transcriptional regulator MraZ domain"/>
    <property type="match status" value="1"/>
</dbReference>
<organism evidence="1 2">
    <name type="scientific">candidate division WOR-1 bacterium RIFOXYB2_FULL_48_7</name>
    <dbReference type="NCBI Taxonomy" id="1802583"/>
    <lineage>
        <taxon>Bacteria</taxon>
        <taxon>Bacillati</taxon>
        <taxon>Saganbacteria</taxon>
    </lineage>
</organism>
<dbReference type="SUPFAM" id="SSF89447">
    <property type="entry name" value="AbrB/MazE/MraZ-like"/>
    <property type="match status" value="1"/>
</dbReference>
<reference evidence="1 2" key="1">
    <citation type="journal article" date="2016" name="Nat. Commun.">
        <title>Thousands of microbial genomes shed light on interconnected biogeochemical processes in an aquifer system.</title>
        <authorList>
            <person name="Anantharaman K."/>
            <person name="Brown C.T."/>
            <person name="Hug L.A."/>
            <person name="Sharon I."/>
            <person name="Castelle C.J."/>
            <person name="Probst A.J."/>
            <person name="Thomas B.C."/>
            <person name="Singh A."/>
            <person name="Wilkins M.J."/>
            <person name="Karaoz U."/>
            <person name="Brodie E.L."/>
            <person name="Williams K.H."/>
            <person name="Hubbard S.S."/>
            <person name="Banfield J.F."/>
        </authorList>
    </citation>
    <scope>NUCLEOTIDE SEQUENCE [LARGE SCALE GENOMIC DNA]</scope>
</reference>
<name>A0A1F4TWD5_UNCSA</name>
<evidence type="ECO:0008006" key="3">
    <source>
        <dbReference type="Google" id="ProtNLM"/>
    </source>
</evidence>
<gene>
    <name evidence="1" type="ORF">A2311_02410</name>
</gene>
<dbReference type="InterPro" id="IPR037914">
    <property type="entry name" value="SpoVT-AbrB_sf"/>
</dbReference>
<dbReference type="AlphaFoldDB" id="A0A1F4TWD5"/>
<dbReference type="InterPro" id="IPR038619">
    <property type="entry name" value="MraZ_sf"/>
</dbReference>
<protein>
    <recommendedName>
        <fullName evidence="3">SpoVT-AbrB domain-containing protein</fullName>
    </recommendedName>
</protein>
<comment type="caution">
    <text evidence="1">The sequence shown here is derived from an EMBL/GenBank/DDBJ whole genome shotgun (WGS) entry which is preliminary data.</text>
</comment>
<evidence type="ECO:0000313" key="1">
    <source>
        <dbReference type="EMBL" id="OGC36373.1"/>
    </source>
</evidence>
<dbReference type="STRING" id="1802583.A2311_02410"/>
<proteinExistence type="predicted"/>
<dbReference type="Proteomes" id="UP000178951">
    <property type="component" value="Unassembled WGS sequence"/>
</dbReference>
<accession>A0A1F4TWD5</accession>
<sequence>MTSIRFNLLKPREPFRLDRAKAKLNTDLRLIVLKGFRDLFPLYRSRDIFIGFWVPGEIRIYPSCHLPDISRRIEGFVADQPTPEGQLNMRRWLYGFAFHGKIDRLGRIAIPEIIKATWGLKPGNEYELIRQGRMLVVKIETNIGSQINQPNP</sequence>
<evidence type="ECO:0000313" key="2">
    <source>
        <dbReference type="Proteomes" id="UP000178951"/>
    </source>
</evidence>
<dbReference type="EMBL" id="MEUF01000015">
    <property type="protein sequence ID" value="OGC36373.1"/>
    <property type="molecule type" value="Genomic_DNA"/>
</dbReference>